<dbReference type="EMBL" id="BGPR01033185">
    <property type="protein sequence ID" value="GBO07041.1"/>
    <property type="molecule type" value="Genomic_DNA"/>
</dbReference>
<evidence type="ECO:0000313" key="1">
    <source>
        <dbReference type="EMBL" id="GBO07041.1"/>
    </source>
</evidence>
<protein>
    <submittedName>
        <fullName evidence="1">Uncharacterized protein</fullName>
    </submittedName>
</protein>
<reference evidence="1 2" key="1">
    <citation type="journal article" date="2019" name="Sci. Rep.">
        <title>Orb-weaving spider Araneus ventricosus genome elucidates the spidroin gene catalogue.</title>
        <authorList>
            <person name="Kono N."/>
            <person name="Nakamura H."/>
            <person name="Ohtoshi R."/>
            <person name="Moran D.A.P."/>
            <person name="Shinohara A."/>
            <person name="Yoshida Y."/>
            <person name="Fujiwara M."/>
            <person name="Mori M."/>
            <person name="Tomita M."/>
            <person name="Arakawa K."/>
        </authorList>
    </citation>
    <scope>NUCLEOTIDE SEQUENCE [LARGE SCALE GENOMIC DNA]</scope>
</reference>
<organism evidence="1 2">
    <name type="scientific">Araneus ventricosus</name>
    <name type="common">Orbweaver spider</name>
    <name type="synonym">Epeira ventricosa</name>
    <dbReference type="NCBI Taxonomy" id="182803"/>
    <lineage>
        <taxon>Eukaryota</taxon>
        <taxon>Metazoa</taxon>
        <taxon>Ecdysozoa</taxon>
        <taxon>Arthropoda</taxon>
        <taxon>Chelicerata</taxon>
        <taxon>Arachnida</taxon>
        <taxon>Araneae</taxon>
        <taxon>Araneomorphae</taxon>
        <taxon>Entelegynae</taxon>
        <taxon>Araneoidea</taxon>
        <taxon>Araneidae</taxon>
        <taxon>Araneus</taxon>
    </lineage>
</organism>
<gene>
    <name evidence="1" type="ORF">AVEN_63585_1</name>
</gene>
<evidence type="ECO:0000313" key="2">
    <source>
        <dbReference type="Proteomes" id="UP000499080"/>
    </source>
</evidence>
<keyword evidence="2" id="KW-1185">Reference proteome</keyword>
<comment type="caution">
    <text evidence="1">The sequence shown here is derived from an EMBL/GenBank/DDBJ whole genome shotgun (WGS) entry which is preliminary data.</text>
</comment>
<accession>A0A4Y2U4Q0</accession>
<dbReference type="Proteomes" id="UP000499080">
    <property type="component" value="Unassembled WGS sequence"/>
</dbReference>
<proteinExistence type="predicted"/>
<dbReference type="AlphaFoldDB" id="A0A4Y2U4Q0"/>
<name>A0A4Y2U4Q0_ARAVE</name>
<sequence>MAIKSSPPRVDLAYQYKIIFLKSKGDDLDVEERFPEKPKIQEIENGGTLKPDFFIFNAPTVPLNKVIVENYEKNGPKESQSLAHENSPKWMK</sequence>